<accession>A0A813NG34</accession>
<evidence type="ECO:0000313" key="2">
    <source>
        <dbReference type="EMBL" id="CAF0732839.1"/>
    </source>
</evidence>
<name>A0A813NG34_9BILA</name>
<proteinExistence type="predicted"/>
<feature type="region of interest" description="Disordered" evidence="1">
    <location>
        <begin position="42"/>
        <end position="67"/>
    </location>
</feature>
<dbReference type="OrthoDB" id="1869581at2759"/>
<reference evidence="2" key="1">
    <citation type="submission" date="2021-02" db="EMBL/GenBank/DDBJ databases">
        <authorList>
            <person name="Nowell W R."/>
        </authorList>
    </citation>
    <scope>NUCLEOTIDE SEQUENCE</scope>
    <source>
        <strain evidence="2">Ploen Becks lab</strain>
    </source>
</reference>
<sequence length="121" mass="14104">MAHEETDFRVIIGYVCNMEIEYLGTPANLKSHLNSNHRIFETKKNNGSKDGCVSESESEFEEEEDIREKDDIKLSQKKVDHLNKKIINFIVKTCQPLSILESDAFKELLIELNRKYEIPCR</sequence>
<dbReference type="Proteomes" id="UP000663879">
    <property type="component" value="Unassembled WGS sequence"/>
</dbReference>
<dbReference type="SUPFAM" id="SSF140996">
    <property type="entry name" value="Hermes dimerisation domain"/>
    <property type="match status" value="1"/>
</dbReference>
<evidence type="ECO:0000256" key="1">
    <source>
        <dbReference type="SAM" id="MobiDB-lite"/>
    </source>
</evidence>
<keyword evidence="3" id="KW-1185">Reference proteome</keyword>
<comment type="caution">
    <text evidence="2">The sequence shown here is derived from an EMBL/GenBank/DDBJ whole genome shotgun (WGS) entry which is preliminary data.</text>
</comment>
<dbReference type="EMBL" id="CAJNOC010000247">
    <property type="protein sequence ID" value="CAF0732839.1"/>
    <property type="molecule type" value="Genomic_DNA"/>
</dbReference>
<evidence type="ECO:0008006" key="4">
    <source>
        <dbReference type="Google" id="ProtNLM"/>
    </source>
</evidence>
<organism evidence="2 3">
    <name type="scientific">Brachionus calyciflorus</name>
    <dbReference type="NCBI Taxonomy" id="104777"/>
    <lineage>
        <taxon>Eukaryota</taxon>
        <taxon>Metazoa</taxon>
        <taxon>Spiralia</taxon>
        <taxon>Gnathifera</taxon>
        <taxon>Rotifera</taxon>
        <taxon>Eurotatoria</taxon>
        <taxon>Monogononta</taxon>
        <taxon>Pseudotrocha</taxon>
        <taxon>Ploima</taxon>
        <taxon>Brachionidae</taxon>
        <taxon>Brachionus</taxon>
    </lineage>
</organism>
<protein>
    <recommendedName>
        <fullName evidence="4">BED-type domain-containing protein</fullName>
    </recommendedName>
</protein>
<evidence type="ECO:0000313" key="3">
    <source>
        <dbReference type="Proteomes" id="UP000663879"/>
    </source>
</evidence>
<dbReference type="AlphaFoldDB" id="A0A813NG34"/>
<feature type="compositionally biased region" description="Acidic residues" evidence="1">
    <location>
        <begin position="56"/>
        <end position="65"/>
    </location>
</feature>
<gene>
    <name evidence="2" type="ORF">OXX778_LOCUS2948</name>
</gene>